<reference evidence="1 2" key="1">
    <citation type="submission" date="2016-11" db="EMBL/GenBank/DDBJ databases">
        <authorList>
            <person name="Jaros S."/>
            <person name="Januszkiewicz K."/>
            <person name="Wedrychowicz H."/>
        </authorList>
    </citation>
    <scope>NUCLEOTIDE SEQUENCE [LARGE SCALE GENOMIC DNA]</scope>
    <source>
        <strain evidence="1 2">GAS499</strain>
    </source>
</reference>
<organism evidence="1 2">
    <name type="scientific">Bradyrhizobium lablabi</name>
    <dbReference type="NCBI Taxonomy" id="722472"/>
    <lineage>
        <taxon>Bacteria</taxon>
        <taxon>Pseudomonadati</taxon>
        <taxon>Pseudomonadota</taxon>
        <taxon>Alphaproteobacteria</taxon>
        <taxon>Hyphomicrobiales</taxon>
        <taxon>Nitrobacteraceae</taxon>
        <taxon>Bradyrhizobium</taxon>
    </lineage>
</organism>
<sequence length="57" mass="6298">MWLVMYGRGRSLRAATSRSGGVSSVKSFADKASADAFYQKCRNEGLRVSEPCKIDRP</sequence>
<accession>A0A1M6Q7T1</accession>
<dbReference type="AlphaFoldDB" id="A0A1M6Q7T1"/>
<gene>
    <name evidence="1" type="ORF">SAMN05444159_2579</name>
</gene>
<proteinExistence type="predicted"/>
<protein>
    <submittedName>
        <fullName evidence="1">Uncharacterized protein</fullName>
    </submittedName>
</protein>
<evidence type="ECO:0000313" key="1">
    <source>
        <dbReference type="EMBL" id="SHK16208.1"/>
    </source>
</evidence>
<dbReference type="EMBL" id="LT670844">
    <property type="protein sequence ID" value="SHK16208.1"/>
    <property type="molecule type" value="Genomic_DNA"/>
</dbReference>
<dbReference type="Proteomes" id="UP000189935">
    <property type="component" value="Chromosome I"/>
</dbReference>
<name>A0A1M6Q7T1_9BRAD</name>
<evidence type="ECO:0000313" key="2">
    <source>
        <dbReference type="Proteomes" id="UP000189935"/>
    </source>
</evidence>